<keyword evidence="20" id="KW-1185">Reference proteome</keyword>
<dbReference type="UniPathway" id="UPA00143"/>
<comment type="similarity">
    <text evidence="5">Belongs to the ubiquitin conjugation factor E4 family.</text>
</comment>
<dbReference type="InterPro" id="IPR019474">
    <property type="entry name" value="Ub_conjug_fac_E4_core"/>
</dbReference>
<protein>
    <recommendedName>
        <fullName evidence="14">Ubiquitin conjugation factor E4 B</fullName>
        <ecNumber evidence="6">2.3.2.27</ecNumber>
    </recommendedName>
    <alternativeName>
        <fullName evidence="16">RING-type E3 ubiquitin transferase E4 B</fullName>
    </alternativeName>
    <alternativeName>
        <fullName evidence="15">Ubiquitin fusion degradation protein 2</fullName>
    </alternativeName>
</protein>
<feature type="domain" description="U-box" evidence="18">
    <location>
        <begin position="1214"/>
        <end position="1290"/>
    </location>
</feature>
<evidence type="ECO:0000259" key="18">
    <source>
        <dbReference type="PROSITE" id="PS51698"/>
    </source>
</evidence>
<keyword evidence="7" id="KW-0963">Cytoplasm</keyword>
<keyword evidence="10" id="KW-0833">Ubl conjugation pathway</keyword>
<evidence type="ECO:0000313" key="19">
    <source>
        <dbReference type="EMBL" id="NXO62710.1"/>
    </source>
</evidence>
<organism evidence="19 20">
    <name type="scientific">Phainopepla nitens</name>
    <name type="common">Phainopepla</name>
    <dbReference type="NCBI Taxonomy" id="161653"/>
    <lineage>
        <taxon>Eukaryota</taxon>
        <taxon>Metazoa</taxon>
        <taxon>Chordata</taxon>
        <taxon>Craniata</taxon>
        <taxon>Vertebrata</taxon>
        <taxon>Euteleostomi</taxon>
        <taxon>Archelosauria</taxon>
        <taxon>Archosauria</taxon>
        <taxon>Dinosauria</taxon>
        <taxon>Saurischia</taxon>
        <taxon>Theropoda</taxon>
        <taxon>Coelurosauria</taxon>
        <taxon>Aves</taxon>
        <taxon>Neognathae</taxon>
        <taxon>Neoaves</taxon>
        <taxon>Telluraves</taxon>
        <taxon>Australaves</taxon>
        <taxon>Passeriformes</taxon>
        <taxon>Bombycillidae</taxon>
        <taxon>Phainopepla</taxon>
    </lineage>
</organism>
<feature type="region of interest" description="Disordered" evidence="17">
    <location>
        <begin position="1"/>
        <end position="151"/>
    </location>
</feature>
<feature type="non-terminal residue" evidence="19">
    <location>
        <position position="1"/>
    </location>
</feature>
<dbReference type="EC" id="2.3.2.27" evidence="6"/>
<reference evidence="19 20" key="1">
    <citation type="submission" date="2019-09" db="EMBL/GenBank/DDBJ databases">
        <title>Bird 10,000 Genomes (B10K) Project - Family phase.</title>
        <authorList>
            <person name="Zhang G."/>
        </authorList>
    </citation>
    <scope>NUCLEOTIDE SEQUENCE [LARGE SCALE GENOMIC DNA]</scope>
    <source>
        <strain evidence="19">B10K-DU-002-32</strain>
        <tissue evidence="19">Muscle</tissue>
    </source>
</reference>
<keyword evidence="8" id="KW-0597">Phosphoprotein</keyword>
<dbReference type="Gene3D" id="3.30.40.10">
    <property type="entry name" value="Zinc/RING finger domain, C3HC4 (zinc finger)"/>
    <property type="match status" value="1"/>
</dbReference>
<dbReference type="SUPFAM" id="SSF57850">
    <property type="entry name" value="RING/U-box"/>
    <property type="match status" value="1"/>
</dbReference>
<dbReference type="EMBL" id="VXBQ01002123">
    <property type="protein sequence ID" value="NXO62710.1"/>
    <property type="molecule type" value="Genomic_DNA"/>
</dbReference>
<evidence type="ECO:0000256" key="6">
    <source>
        <dbReference type="ARBA" id="ARBA00012483"/>
    </source>
</evidence>
<evidence type="ECO:0000256" key="14">
    <source>
        <dbReference type="ARBA" id="ARBA00072779"/>
    </source>
</evidence>
<dbReference type="InterPro" id="IPR013083">
    <property type="entry name" value="Znf_RING/FYVE/PHD"/>
</dbReference>
<dbReference type="Pfam" id="PF04564">
    <property type="entry name" value="U-box"/>
    <property type="match status" value="1"/>
</dbReference>
<evidence type="ECO:0000256" key="16">
    <source>
        <dbReference type="ARBA" id="ARBA00083610"/>
    </source>
</evidence>
<sequence length="1291" mass="145730">NSFLCSPQIRRRRLARLAGGPSSQPSTPLTSPQRETPPGPPGAAAAPGPSHSLGLNVHSMTPATSPIGASGVAHRSQSSEGVSSLSSSPSNSLETQSQSLSRSQSMDIDSVSCEKSMSQVDVDSGIENMEVDENDRREKRSLTDKEPLSGSEVSEEQALQLVCKIFRVSWKDRDRDVIFLNSLSAQFKQNPKEVFSDFKDLIGQILMEVLMMSTQARDENPFASLTATSQPIAAAARSPDRSLILNMGSNPGSSPMFCNVGSFGSSSLSSLYGTSPAPPTNFTSYVPMTGSSLAPAASSVAPRCGSPQLAAGSPSWAPCSARYRPKATIYFFFCLKKSDGLFHFCCGSLYDNPFSLLLLAVSDVSEDSSDEENEDDDFSCVQFGSSVGGSGSSSVSDSCSDHFTIENCKETEMLNYLIECFDRVGIEERKAPKMCSQPTVSQLLSNIRSQCISHAALVLQGSLTQPRSLQQQSLLVPYMLCRNLPFGFIQELVRTTYQDEEVFKQIFIPILQGLAVASKECSLDSDNFKYPLMALCELCEIKFGKTHPMCSLVVSLPLWLPKSLSTGAGRELQRLSYLGAFFSLSVFAEDDNKVVEKYFSGPAITLENTRVVSQSLQHYLELARQELFKILHSILLNGDTREAALSYMAAVVNANMKKAQMQTDDRLVSTDGFMLNFLWVLQQLSTKIKLETVDPMYIFHPRCRIELPTDETRVKATMEEVAAWIAELYRDPSPFSEPKFPTECFFLTLHAHHLSILPSCRRYIRRLRAIRELNRTVEDLKNNESQWKDSPLATRHREMLKRCKTQLKKLVRCKACADAGLLDENFLRRCLNFYGMVIQLMLRILDPAYPNVKLPLTPEVPKVFASLPEFYVEDVAEFLFFIVQYAPQVLYEPCTQDVVMFLVVMLCNQNYIRNPYLVAKLVEVMFMTNPAVQPRTQKFFEMIENHPLSTKLLVPSLMKFYTDVEHTGATSEFYDKFTIRYHISTIFKSLWQNIAHHGTFMEEFNSGKQFVRYINMLINDTTFLLDESLESLKRIHEVQEEMKNKEQWDLLPRDQQQARQSQLAQDERVSRSYLALATETVDMFHILTKQVQKPFLRPELGPRLAAMLNFNLQQLCGPKCRDLKVENPEKYGFEPKKLLDQLTDIYLQLDCARFAKAIADDQRSYSKELFEEVISKMRKAGIKSTIAIEKFKLLAEKVEEIVAKNARAEIDYSDAPDEFRGKWNPLMDTLMTDPVRLPSGTIMDRSIILRHLLNSSTDPFNRQTLTENMLEPVPELKEQIQAWMRDKQNEH</sequence>
<evidence type="ECO:0000256" key="12">
    <source>
        <dbReference type="ARBA" id="ARBA00023242"/>
    </source>
</evidence>
<evidence type="ECO:0000256" key="4">
    <source>
        <dbReference type="ARBA" id="ARBA00004906"/>
    </source>
</evidence>
<evidence type="ECO:0000256" key="15">
    <source>
        <dbReference type="ARBA" id="ARBA00081821"/>
    </source>
</evidence>
<dbReference type="GO" id="GO:0006511">
    <property type="term" value="P:ubiquitin-dependent protein catabolic process"/>
    <property type="evidence" value="ECO:0007669"/>
    <property type="project" value="InterPro"/>
</dbReference>
<feature type="non-terminal residue" evidence="19">
    <location>
        <position position="1291"/>
    </location>
</feature>
<proteinExistence type="inferred from homology"/>
<evidence type="ECO:0000256" key="1">
    <source>
        <dbReference type="ARBA" id="ARBA00000900"/>
    </source>
</evidence>
<dbReference type="GO" id="GO:0034450">
    <property type="term" value="F:ubiquitin-ubiquitin ligase activity"/>
    <property type="evidence" value="ECO:0007669"/>
    <property type="project" value="InterPro"/>
</dbReference>
<dbReference type="GO" id="GO:0005737">
    <property type="term" value="C:cytoplasm"/>
    <property type="evidence" value="ECO:0007669"/>
    <property type="project" value="UniProtKB-SubCell"/>
</dbReference>
<dbReference type="SMART" id="SM00504">
    <property type="entry name" value="Ubox"/>
    <property type="match status" value="1"/>
</dbReference>
<comment type="catalytic activity">
    <reaction evidence="1">
        <text>S-ubiquitinyl-[E2 ubiquitin-conjugating enzyme]-L-cysteine + [acceptor protein]-L-lysine = [E2 ubiquitin-conjugating enzyme]-L-cysteine + N(6)-ubiquitinyl-[acceptor protein]-L-lysine.</text>
        <dbReference type="EC" id="2.3.2.27"/>
    </reaction>
</comment>
<dbReference type="PANTHER" id="PTHR13931:SF2">
    <property type="entry name" value="UBIQUITIN CONJUGATION FACTOR E4 B"/>
    <property type="match status" value="1"/>
</dbReference>
<comment type="caution">
    <text evidence="19">The sequence shown here is derived from an EMBL/GenBank/DDBJ whole genome shotgun (WGS) entry which is preliminary data.</text>
</comment>
<dbReference type="GO" id="GO:0005634">
    <property type="term" value="C:nucleus"/>
    <property type="evidence" value="ECO:0007669"/>
    <property type="project" value="UniProtKB-SubCell"/>
</dbReference>
<accession>A0A7L1TPX0</accession>
<evidence type="ECO:0000256" key="11">
    <source>
        <dbReference type="ARBA" id="ARBA00022990"/>
    </source>
</evidence>
<evidence type="ECO:0000256" key="7">
    <source>
        <dbReference type="ARBA" id="ARBA00022490"/>
    </source>
</evidence>
<feature type="compositionally biased region" description="Low complexity" evidence="17">
    <location>
        <begin position="76"/>
        <end position="99"/>
    </location>
</feature>
<dbReference type="GO" id="GO:0000151">
    <property type="term" value="C:ubiquitin ligase complex"/>
    <property type="evidence" value="ECO:0007669"/>
    <property type="project" value="InterPro"/>
</dbReference>
<keyword evidence="11" id="KW-0007">Acetylation</keyword>
<keyword evidence="12" id="KW-0539">Nucleus</keyword>
<comment type="function">
    <text evidence="13">Ubiquitin-protein ligase that probably functions as an E3 ligase in conjunction with specific E1 and E2 ligases. May also function as an E4 ligase mediating the assembly of polyubiquitin chains on substrates ubiquitinated by another E3 ubiquitin ligase. May regulate myosin assembly in striated muscles together with STUB1 and VCP/p97 by targeting myosin chaperone UNC45B for proteasomal degradation.</text>
</comment>
<evidence type="ECO:0000256" key="2">
    <source>
        <dbReference type="ARBA" id="ARBA00004123"/>
    </source>
</evidence>
<comment type="subcellular location">
    <subcellularLocation>
        <location evidence="3">Cytoplasm</location>
    </subcellularLocation>
    <subcellularLocation>
        <location evidence="2">Nucleus</location>
    </subcellularLocation>
</comment>
<keyword evidence="9" id="KW-0808">Transferase</keyword>
<comment type="pathway">
    <text evidence="4">Protein modification; protein ubiquitination.</text>
</comment>
<dbReference type="InterPro" id="IPR003613">
    <property type="entry name" value="Ubox_domain"/>
</dbReference>
<evidence type="ECO:0000256" key="9">
    <source>
        <dbReference type="ARBA" id="ARBA00022679"/>
    </source>
</evidence>
<feature type="compositionally biased region" description="Basic and acidic residues" evidence="17">
    <location>
        <begin position="134"/>
        <end position="147"/>
    </location>
</feature>
<dbReference type="FunFam" id="3.30.40.10:FF:000060">
    <property type="entry name" value="ubiquitin conjugation factor E4 B"/>
    <property type="match status" value="1"/>
</dbReference>
<dbReference type="GO" id="GO:0036503">
    <property type="term" value="P:ERAD pathway"/>
    <property type="evidence" value="ECO:0007669"/>
    <property type="project" value="InterPro"/>
</dbReference>
<evidence type="ECO:0000256" key="13">
    <source>
        <dbReference type="ARBA" id="ARBA00056267"/>
    </source>
</evidence>
<evidence type="ECO:0000313" key="20">
    <source>
        <dbReference type="Proteomes" id="UP000579685"/>
    </source>
</evidence>
<dbReference type="Proteomes" id="UP000579685">
    <property type="component" value="Unassembled WGS sequence"/>
</dbReference>
<name>A0A7L1TPX0_PHANI</name>
<dbReference type="GO" id="GO:0000209">
    <property type="term" value="P:protein polyubiquitination"/>
    <property type="evidence" value="ECO:0007669"/>
    <property type="project" value="TreeGrafter"/>
</dbReference>
<feature type="compositionally biased region" description="Low complexity" evidence="17">
    <location>
        <begin position="16"/>
        <end position="33"/>
    </location>
</feature>
<evidence type="ECO:0000256" key="17">
    <source>
        <dbReference type="SAM" id="MobiDB-lite"/>
    </source>
</evidence>
<dbReference type="PROSITE" id="PS51698">
    <property type="entry name" value="U_BOX"/>
    <property type="match status" value="1"/>
</dbReference>
<dbReference type="Pfam" id="PF10408">
    <property type="entry name" value="Ufd2P_core"/>
    <property type="match status" value="1"/>
</dbReference>
<evidence type="ECO:0000256" key="5">
    <source>
        <dbReference type="ARBA" id="ARBA00007434"/>
    </source>
</evidence>
<evidence type="ECO:0000256" key="10">
    <source>
        <dbReference type="ARBA" id="ARBA00022786"/>
    </source>
</evidence>
<evidence type="ECO:0000256" key="8">
    <source>
        <dbReference type="ARBA" id="ARBA00022553"/>
    </source>
</evidence>
<dbReference type="PANTHER" id="PTHR13931">
    <property type="entry name" value="UBIQUITINATION FACTOR E4"/>
    <property type="match status" value="1"/>
</dbReference>
<evidence type="ECO:0000256" key="3">
    <source>
        <dbReference type="ARBA" id="ARBA00004496"/>
    </source>
</evidence>
<dbReference type="InterPro" id="IPR045132">
    <property type="entry name" value="UBE4"/>
</dbReference>
<gene>
    <name evidence="19" type="primary">Ube4b</name>
    <name evidence="19" type="ORF">PHANIT_R02817</name>
</gene>
<dbReference type="CDD" id="cd16658">
    <property type="entry name" value="RING-Ubox_UBE4B"/>
    <property type="match status" value="1"/>
</dbReference>
<feature type="compositionally biased region" description="Polar residues" evidence="17">
    <location>
        <begin position="100"/>
        <end position="121"/>
    </location>
</feature>